<gene>
    <name evidence="2" type="primary">arnC_2</name>
    <name evidence="2" type="ORF">LMG32289_04561</name>
</gene>
<keyword evidence="3" id="KW-1185">Reference proteome</keyword>
<comment type="caution">
    <text evidence="2">The sequence shown here is derived from an EMBL/GenBank/DDBJ whole genome shotgun (WGS) entry which is preliminary data.</text>
</comment>
<dbReference type="EC" id="2.4.2.53" evidence="2"/>
<dbReference type="SUPFAM" id="SSF53448">
    <property type="entry name" value="Nucleotide-diphospho-sugar transferases"/>
    <property type="match status" value="1"/>
</dbReference>
<accession>A0ABN7Z2L7</accession>
<feature type="domain" description="Glycosyltransferase 2-like" evidence="1">
    <location>
        <begin position="12"/>
        <end position="129"/>
    </location>
</feature>
<dbReference type="Pfam" id="PF00535">
    <property type="entry name" value="Glycos_transf_2"/>
    <property type="match status" value="1"/>
</dbReference>
<dbReference type="CDD" id="cd04179">
    <property type="entry name" value="DPM_DPG-synthase_like"/>
    <property type="match status" value="1"/>
</dbReference>
<name>A0ABN7Z2L7_9BURK</name>
<dbReference type="Gene3D" id="3.90.550.10">
    <property type="entry name" value="Spore Coat Polysaccharide Biosynthesis Protein SpsA, Chain A"/>
    <property type="match status" value="1"/>
</dbReference>
<keyword evidence="2" id="KW-0328">Glycosyltransferase</keyword>
<dbReference type="InterPro" id="IPR001173">
    <property type="entry name" value="Glyco_trans_2-like"/>
</dbReference>
<dbReference type="InterPro" id="IPR029044">
    <property type="entry name" value="Nucleotide-diphossugar_trans"/>
</dbReference>
<evidence type="ECO:0000313" key="3">
    <source>
        <dbReference type="Proteomes" id="UP000706525"/>
    </source>
</evidence>
<evidence type="ECO:0000259" key="1">
    <source>
        <dbReference type="Pfam" id="PF00535"/>
    </source>
</evidence>
<organism evidence="2 3">
    <name type="scientific">Cupriavidus pampae</name>
    <dbReference type="NCBI Taxonomy" id="659251"/>
    <lineage>
        <taxon>Bacteria</taxon>
        <taxon>Pseudomonadati</taxon>
        <taxon>Pseudomonadota</taxon>
        <taxon>Betaproteobacteria</taxon>
        <taxon>Burkholderiales</taxon>
        <taxon>Burkholderiaceae</taxon>
        <taxon>Cupriavidus</taxon>
    </lineage>
</organism>
<dbReference type="PANTHER" id="PTHR10859">
    <property type="entry name" value="GLYCOSYL TRANSFERASE"/>
    <property type="match status" value="1"/>
</dbReference>
<proteinExistence type="predicted"/>
<dbReference type="PANTHER" id="PTHR10859:SF91">
    <property type="entry name" value="DOLICHYL-PHOSPHATE BETA-GLUCOSYLTRANSFERASE"/>
    <property type="match status" value="1"/>
</dbReference>
<reference evidence="2 3" key="1">
    <citation type="submission" date="2021-08" db="EMBL/GenBank/DDBJ databases">
        <authorList>
            <person name="Peeters C."/>
        </authorList>
    </citation>
    <scope>NUCLEOTIDE SEQUENCE [LARGE SCALE GENOMIC DNA]</scope>
    <source>
        <strain evidence="2 3">LMG 32289</strain>
    </source>
</reference>
<keyword evidence="2" id="KW-0808">Transferase</keyword>
<dbReference type="GO" id="GO:0099621">
    <property type="term" value="F:undecaprenyl-phosphate 4-deoxy-4-formamido-L-arabinose transferase activity"/>
    <property type="evidence" value="ECO:0007669"/>
    <property type="project" value="UniProtKB-EC"/>
</dbReference>
<sequence length="251" mass="27921">MTDMAETFRPVVLVPVFDHERAIGAMVDAILKHPFPCLLVDDGSSATCAQVLRDLAARADGRVTLLRLPHNQGKGGAVMAGFDAAWQAGYTHALQIDADGQHDAGCIPAFLEMARRSPAAIICGVPQYDASVPRARLIGRYLTHVWVWVHTLSFAIRDSMCGLRVYPLAAVVPVTRATHIGRRMEFDTEVLVHLVWRGVPVLNLPTPVTYPSDGVSHFHMWRDNVRISWMHTRLFFGMLRRLPTLLGRRLA</sequence>
<evidence type="ECO:0000313" key="2">
    <source>
        <dbReference type="EMBL" id="CAG9180244.1"/>
    </source>
</evidence>
<dbReference type="EMBL" id="CAJZAG010000009">
    <property type="protein sequence ID" value="CAG9180244.1"/>
    <property type="molecule type" value="Genomic_DNA"/>
</dbReference>
<protein>
    <submittedName>
        <fullName evidence="2">Undecaprenyl-phosphate 4-deoxy-4-formamido-L-arabinose transferase</fullName>
        <ecNumber evidence="2">2.4.2.53</ecNumber>
    </submittedName>
</protein>
<dbReference type="Proteomes" id="UP000706525">
    <property type="component" value="Unassembled WGS sequence"/>
</dbReference>